<dbReference type="InterPro" id="IPR056789">
    <property type="entry name" value="LRR_R13L1-DRL21"/>
</dbReference>
<sequence>MHDLINDLSRWAAGELYFRMEDTLAGENRQKFSQSLRHFSYIHGEYDGEKRLKSVSDVERLRTFLPVNLSDYRRNYLAWSVLQRLLNLPRLRVFSLHGYHISKLPNEIGNLKHLRFLNLSRTNIQILPESINSLYNLHTILLEDCRRLKKLCKNMGNLMKLHHLRNPNVHSLEEMPKGFGKLTCLLTLSRFVVGKDSGSGLRELKSLMHLQGTLQISKLENVKDVGDASEAQLNTKVNLKALLLEWRDWNRVNQRRGNLSDVMEPDFKIEIRVLDMLKPHQKLEELTIAGYGGTKFPTWLGDSSFSKLMLLRFEGCGMCTSLPSVGQLPLLKLLEISRMDTVKSVGPEFYGNSCSVPFPSLETLCFQDMQEWEEWIPCGSGREGFPKLRMLSLVRCSKLQGSLPERLTLLETLAIKSCEQLLVTIHCLPALTELQMDGCKRVAFSSPIDLSSLKSVVLRRMPGLFEKGLPKLANLKIGYGREQTYLWQRWQSETQLLQDISSLKRLQISVESLPEAWRHNFDSSLQILNIRLCGSLVLFPEVALPSQLRAVRFIECKALESLPEAWMQNSNTSLESLKFKRCDSLTYIARIQLSPSLKRLIIKRCPNLRTLTLKQDIRRSSSGSTSLTPFSSENELPDTLEHLEVTHCSNLAFLSWNGNLPRALKYLYVKDCSKLESLAERLDNTSLEEITISCLENLKSLPDGLHNLHHLQRIWIFGCPNFESFPEGGLPSTKLTRLTIWNCKNLKALPNCMHNLTSLLHLEIRECPSLVSFPEDGFPTNLQSLVVDDLKISKPLFEWGLDRLASLRELRIRGGCPDLVLSPRFPASLIQLGISDMPNLKRLSSIGENLTSLETLDLSNCPKLKYFSKQGLPKSLLRLDIDDCPLMEKRCRNDKRKYWPMIKHVPYVSINDRLLF</sequence>
<accession>A0A2H5PWW0</accession>
<dbReference type="InterPro" id="IPR057135">
    <property type="entry name" value="At4g27190-like_LRR"/>
</dbReference>
<organism evidence="5 6">
    <name type="scientific">Citrus unshiu</name>
    <name type="common">Satsuma mandarin</name>
    <name type="synonym">Citrus nobilis var. unshiu</name>
    <dbReference type="NCBI Taxonomy" id="55188"/>
    <lineage>
        <taxon>Eukaryota</taxon>
        <taxon>Viridiplantae</taxon>
        <taxon>Streptophyta</taxon>
        <taxon>Embryophyta</taxon>
        <taxon>Tracheophyta</taxon>
        <taxon>Spermatophyta</taxon>
        <taxon>Magnoliopsida</taxon>
        <taxon>eudicotyledons</taxon>
        <taxon>Gunneridae</taxon>
        <taxon>Pentapetalae</taxon>
        <taxon>rosids</taxon>
        <taxon>malvids</taxon>
        <taxon>Sapindales</taxon>
        <taxon>Rutaceae</taxon>
        <taxon>Aurantioideae</taxon>
        <taxon>Citrus</taxon>
    </lineage>
</organism>
<name>A0A2H5PWW0_CITUN</name>
<proteinExistence type="predicted"/>
<gene>
    <name evidence="5" type="ORF">CUMW_175210</name>
</gene>
<dbReference type="AlphaFoldDB" id="A0A2H5PWW0"/>
<dbReference type="Gene3D" id="3.80.10.10">
    <property type="entry name" value="Ribonuclease Inhibitor"/>
    <property type="match status" value="4"/>
</dbReference>
<evidence type="ECO:0000313" key="6">
    <source>
        <dbReference type="Proteomes" id="UP000236630"/>
    </source>
</evidence>
<dbReference type="InterPro" id="IPR032675">
    <property type="entry name" value="LRR_dom_sf"/>
</dbReference>
<dbReference type="Pfam" id="PF23247">
    <property type="entry name" value="LRR_RPS2"/>
    <property type="match status" value="1"/>
</dbReference>
<dbReference type="PANTHER" id="PTHR47186">
    <property type="entry name" value="LEUCINE-RICH REPEAT-CONTAINING PROTEIN 57"/>
    <property type="match status" value="1"/>
</dbReference>
<keyword evidence="1" id="KW-0677">Repeat</keyword>
<dbReference type="PANTHER" id="PTHR47186:SF41">
    <property type="entry name" value="OS12G0131701 PROTEIN"/>
    <property type="match status" value="1"/>
</dbReference>
<reference evidence="5 6" key="1">
    <citation type="journal article" date="2017" name="Front. Genet.">
        <title>Draft sequencing of the heterozygous diploid genome of Satsuma (Citrus unshiu Marc.) using a hybrid assembly approach.</title>
        <authorList>
            <person name="Shimizu T."/>
            <person name="Tanizawa Y."/>
            <person name="Mochizuki T."/>
            <person name="Nagasaki H."/>
            <person name="Yoshioka T."/>
            <person name="Toyoda A."/>
            <person name="Fujiyama A."/>
            <person name="Kaminuma E."/>
            <person name="Nakamura Y."/>
        </authorList>
    </citation>
    <scope>NUCLEOTIDE SEQUENCE [LARGE SCALE GENOMIC DNA]</scope>
    <source>
        <strain evidence="6">cv. Miyagawa wase</strain>
    </source>
</reference>
<dbReference type="InterPro" id="IPR055414">
    <property type="entry name" value="LRR_R13L4/SHOC2-like"/>
</dbReference>
<evidence type="ECO:0000256" key="1">
    <source>
        <dbReference type="ARBA" id="ARBA00022737"/>
    </source>
</evidence>
<protein>
    <recommendedName>
        <fullName evidence="7">NB-ARC domain-containing protein</fullName>
    </recommendedName>
</protein>
<dbReference type="Proteomes" id="UP000236630">
    <property type="component" value="Unassembled WGS sequence"/>
</dbReference>
<feature type="domain" description="Disease resistance protein At4g27190-like leucine-rich repeats" evidence="2">
    <location>
        <begin position="634"/>
        <end position="767"/>
    </location>
</feature>
<dbReference type="EMBL" id="BDQV01000148">
    <property type="protein sequence ID" value="GAY56869.1"/>
    <property type="molecule type" value="Genomic_DNA"/>
</dbReference>
<feature type="domain" description="Disease resistance R13L4/SHOC-2-like LRR" evidence="3">
    <location>
        <begin position="81"/>
        <end position="163"/>
    </location>
</feature>
<keyword evidence="6" id="KW-1185">Reference proteome</keyword>
<feature type="domain" description="R13L1/DRL21-like LRR repeat region" evidence="4">
    <location>
        <begin position="201"/>
        <end position="339"/>
    </location>
</feature>
<dbReference type="Pfam" id="PF25019">
    <property type="entry name" value="LRR_R13L1-DRL21"/>
    <property type="match status" value="1"/>
</dbReference>
<evidence type="ECO:0008006" key="7">
    <source>
        <dbReference type="Google" id="ProtNLM"/>
    </source>
</evidence>
<comment type="caution">
    <text evidence="5">The sequence shown here is derived from an EMBL/GenBank/DDBJ whole genome shotgun (WGS) entry which is preliminary data.</text>
</comment>
<evidence type="ECO:0000313" key="5">
    <source>
        <dbReference type="EMBL" id="GAY56869.1"/>
    </source>
</evidence>
<evidence type="ECO:0000259" key="2">
    <source>
        <dbReference type="Pfam" id="PF23247"/>
    </source>
</evidence>
<evidence type="ECO:0000259" key="3">
    <source>
        <dbReference type="Pfam" id="PF23598"/>
    </source>
</evidence>
<evidence type="ECO:0000259" key="4">
    <source>
        <dbReference type="Pfam" id="PF25019"/>
    </source>
</evidence>
<dbReference type="Pfam" id="PF23598">
    <property type="entry name" value="LRR_14"/>
    <property type="match status" value="1"/>
</dbReference>
<dbReference type="SUPFAM" id="SSF52058">
    <property type="entry name" value="L domain-like"/>
    <property type="match status" value="3"/>
</dbReference>